<evidence type="ECO:0000259" key="1">
    <source>
        <dbReference type="Pfam" id="PF00882"/>
    </source>
</evidence>
<dbReference type="AlphaFoldDB" id="A0A7X2NJF9"/>
<protein>
    <submittedName>
        <fullName evidence="2">Zinc dependent phospholipase C family protein</fullName>
    </submittedName>
</protein>
<keyword evidence="3" id="KW-1185">Reference proteome</keyword>
<comment type="caution">
    <text evidence="2">The sequence shown here is derived from an EMBL/GenBank/DDBJ whole genome shotgun (WGS) entry which is preliminary data.</text>
</comment>
<dbReference type="Pfam" id="PF00882">
    <property type="entry name" value="Zn_dep_PLPC"/>
    <property type="match status" value="1"/>
</dbReference>
<proteinExistence type="predicted"/>
<sequence length="327" mass="38206">MPGFTTHYILGTKAYNDMPQNNLKFIIAKYRWLYQLGLQGPDMFFYNLPILRHRDHRNVGSYMHEHHVNDFFRCCFLQLSRIASRQQREEGLAYMCGFLCHYVGDSICHPYVYGRIEYDIQNPGSYYHGLHAKLENDIDALLLKKYKKKKPSQFNQAATICLNGMETQFISRFLSSCINEAFYPLSYKNRYQVTAPMVHRSILAMRFGCRTLSDPNSRKKDRVEFFESLFFKNPVASSKLVTDTVEDPRWSLNLHHETWCNPWDRNLASKASFPDLFRQCLGKLNTVFYMINTMLDTGQPLRMSALELLLAELGNYSYHSGLPCQDS</sequence>
<evidence type="ECO:0000313" key="2">
    <source>
        <dbReference type="EMBL" id="MSS35826.1"/>
    </source>
</evidence>
<dbReference type="RefSeq" id="WP_154471226.1">
    <property type="nucleotide sequence ID" value="NZ_DBEWUL010000053.1"/>
</dbReference>
<feature type="domain" description="Phospholipase C/D" evidence="1">
    <location>
        <begin position="6"/>
        <end position="153"/>
    </location>
</feature>
<organism evidence="2 3">
    <name type="scientific">Clostridium porci</name>
    <dbReference type="NCBI Taxonomy" id="2605778"/>
    <lineage>
        <taxon>Bacteria</taxon>
        <taxon>Bacillati</taxon>
        <taxon>Bacillota</taxon>
        <taxon>Clostridia</taxon>
        <taxon>Eubacteriales</taxon>
        <taxon>Clostridiaceae</taxon>
        <taxon>Clostridium</taxon>
    </lineage>
</organism>
<gene>
    <name evidence="2" type="ORF">FYJ39_04310</name>
</gene>
<name>A0A7X2NJF9_9CLOT</name>
<dbReference type="EMBL" id="VUMD01000003">
    <property type="protein sequence ID" value="MSS35826.1"/>
    <property type="molecule type" value="Genomic_DNA"/>
</dbReference>
<dbReference type="Proteomes" id="UP000429958">
    <property type="component" value="Unassembled WGS sequence"/>
</dbReference>
<dbReference type="InterPro" id="IPR029002">
    <property type="entry name" value="PLPC/GPLD1"/>
</dbReference>
<evidence type="ECO:0000313" key="3">
    <source>
        <dbReference type="Proteomes" id="UP000429958"/>
    </source>
</evidence>
<reference evidence="2 3" key="1">
    <citation type="submission" date="2019-08" db="EMBL/GenBank/DDBJ databases">
        <title>In-depth cultivation of the pig gut microbiome towards novel bacterial diversity and tailored functional studies.</title>
        <authorList>
            <person name="Wylensek D."/>
            <person name="Hitch T.C.A."/>
            <person name="Clavel T."/>
        </authorList>
    </citation>
    <scope>NUCLEOTIDE SEQUENCE [LARGE SCALE GENOMIC DNA]</scope>
    <source>
        <strain evidence="2 3">WCA-389-WT-23D1</strain>
    </source>
</reference>
<accession>A0A7X2NJF9</accession>